<name>A0ABW1JDY1_9ACTN</name>
<comment type="caution">
    <text evidence="1">The sequence shown here is derived from an EMBL/GenBank/DDBJ whole genome shotgun (WGS) entry which is preliminary data.</text>
</comment>
<dbReference type="Proteomes" id="UP001596189">
    <property type="component" value="Unassembled WGS sequence"/>
</dbReference>
<evidence type="ECO:0000313" key="1">
    <source>
        <dbReference type="EMBL" id="MFC6007562.1"/>
    </source>
</evidence>
<accession>A0ABW1JDY1</accession>
<dbReference type="SUPFAM" id="SSF55729">
    <property type="entry name" value="Acyl-CoA N-acyltransferases (Nat)"/>
    <property type="match status" value="1"/>
</dbReference>
<evidence type="ECO:0000313" key="2">
    <source>
        <dbReference type="Proteomes" id="UP001596189"/>
    </source>
</evidence>
<keyword evidence="2" id="KW-1185">Reference proteome</keyword>
<dbReference type="EMBL" id="JBHSRD010000003">
    <property type="protein sequence ID" value="MFC6007562.1"/>
    <property type="molecule type" value="Genomic_DNA"/>
</dbReference>
<gene>
    <name evidence="1" type="ORF">ACFQDO_10520</name>
</gene>
<evidence type="ECO:0008006" key="3">
    <source>
        <dbReference type="Google" id="ProtNLM"/>
    </source>
</evidence>
<protein>
    <recommendedName>
        <fullName evidence="3">GNAT family N-acetyltransferase</fullName>
    </recommendedName>
</protein>
<reference evidence="2" key="1">
    <citation type="journal article" date="2019" name="Int. J. Syst. Evol. Microbiol.">
        <title>The Global Catalogue of Microorganisms (GCM) 10K type strain sequencing project: providing services to taxonomists for standard genome sequencing and annotation.</title>
        <authorList>
            <consortium name="The Broad Institute Genomics Platform"/>
            <consortium name="The Broad Institute Genome Sequencing Center for Infectious Disease"/>
            <person name="Wu L."/>
            <person name="Ma J."/>
        </authorList>
    </citation>
    <scope>NUCLEOTIDE SEQUENCE [LARGE SCALE GENOMIC DNA]</scope>
    <source>
        <strain evidence="2">KACC 14249</strain>
    </source>
</reference>
<dbReference type="RefSeq" id="WP_345716355.1">
    <property type="nucleotide sequence ID" value="NZ_BAABFP010000004.1"/>
</dbReference>
<dbReference type="InterPro" id="IPR016181">
    <property type="entry name" value="Acyl_CoA_acyltransferase"/>
</dbReference>
<sequence>MAQTGDARAALSLARRPWSLPTAGGRVVVRGAMPGDLAAVAVLHGRCSATTLLQRYLKGGRPPSLSTLSDLMHRPLVVIALAPAGDVVALASATRASTAPNGDPEPGTTLQIGLLVRDDWQQLGVGRALAAHVAASAQLLGVRELVADVASQGLPLRRIMDGIGATKSSRNERGSRLRTRLDHAALAGLGPVSGVLVAG</sequence>
<dbReference type="Gene3D" id="3.40.630.30">
    <property type="match status" value="1"/>
</dbReference>
<proteinExistence type="predicted"/>
<organism evidence="1 2">
    <name type="scientific">Angustibacter luteus</name>
    <dbReference type="NCBI Taxonomy" id="658456"/>
    <lineage>
        <taxon>Bacteria</taxon>
        <taxon>Bacillati</taxon>
        <taxon>Actinomycetota</taxon>
        <taxon>Actinomycetes</taxon>
        <taxon>Kineosporiales</taxon>
        <taxon>Kineosporiaceae</taxon>
    </lineage>
</organism>